<dbReference type="EMBL" id="CP015405">
    <property type="protein sequence ID" value="ANU76351.1"/>
    <property type="molecule type" value="Genomic_DNA"/>
</dbReference>
<dbReference type="RefSeq" id="WP_065542520.1">
    <property type="nucleotide sequence ID" value="NZ_CP015405.2"/>
</dbReference>
<reference evidence="1" key="1">
    <citation type="submission" date="2017-04" db="EMBL/GenBank/DDBJ databases">
        <title>Complete Genome Sequences of Twelve Strains of a Stable Defined Moderately Diverse Mouse Microbiota 2 (sDMDMm2).</title>
        <authorList>
            <person name="Uchimura Y."/>
            <person name="Wyss M."/>
            <person name="Brugiroux S."/>
            <person name="Limenitakis J.P."/>
            <person name="Stecher B."/>
            <person name="McCoy K.D."/>
            <person name="Macpherson A.J."/>
        </authorList>
    </citation>
    <scope>NUCLEOTIDE SEQUENCE</scope>
    <source>
        <strain evidence="1">YL58</strain>
    </source>
</reference>
<protein>
    <submittedName>
        <fullName evidence="1">Uncharacterized protein</fullName>
    </submittedName>
</protein>
<evidence type="ECO:0000313" key="1">
    <source>
        <dbReference type="EMBL" id="ANU76351.1"/>
    </source>
</evidence>
<dbReference type="Proteomes" id="UP000092574">
    <property type="component" value="Chromosome"/>
</dbReference>
<organism evidence="1 2">
    <name type="scientific">Blautia pseudococcoides</name>
    <dbReference type="NCBI Taxonomy" id="1796616"/>
    <lineage>
        <taxon>Bacteria</taxon>
        <taxon>Bacillati</taxon>
        <taxon>Bacillota</taxon>
        <taxon>Clostridia</taxon>
        <taxon>Lachnospirales</taxon>
        <taxon>Lachnospiraceae</taxon>
        <taxon>Blautia</taxon>
    </lineage>
</organism>
<proteinExistence type="predicted"/>
<accession>A0A1C7I9N8</accession>
<dbReference type="KEGG" id="byl:A4V09_11575"/>
<name>A0A1C7I9N8_9FIRM</name>
<evidence type="ECO:0000313" key="2">
    <source>
        <dbReference type="Proteomes" id="UP000092574"/>
    </source>
</evidence>
<keyword evidence="2" id="KW-1185">Reference proteome</keyword>
<sequence length="67" mass="7681">MTWLYSMLTEDAKREGERRGERRGTLKGMEKAAVSFLDILPPQVVSEKSGIPLERLKELQSMTQKQT</sequence>
<dbReference type="STRING" id="1796616.A4V09_11575"/>
<dbReference type="AlphaFoldDB" id="A0A1C7I9N8"/>
<gene>
    <name evidence="1" type="ORF">A4V09_11575</name>
</gene>